<keyword evidence="1" id="KW-0808">Transferase</keyword>
<dbReference type="GO" id="GO:0008168">
    <property type="term" value="F:methyltransferase activity"/>
    <property type="evidence" value="ECO:0007669"/>
    <property type="project" value="UniProtKB-KW"/>
</dbReference>
<dbReference type="InterPro" id="IPR029063">
    <property type="entry name" value="SAM-dependent_MTases_sf"/>
</dbReference>
<dbReference type="Gene3D" id="3.40.50.150">
    <property type="entry name" value="Vaccinia Virus protein VP39"/>
    <property type="match status" value="1"/>
</dbReference>
<gene>
    <name evidence="1" type="ORF">BBB56_20130</name>
</gene>
<organism evidence="1 2">
    <name type="scientific">Candidatus Pantoea deserta</name>
    <dbReference type="NCBI Taxonomy" id="1869313"/>
    <lineage>
        <taxon>Bacteria</taxon>
        <taxon>Pseudomonadati</taxon>
        <taxon>Pseudomonadota</taxon>
        <taxon>Gammaproteobacteria</taxon>
        <taxon>Enterobacterales</taxon>
        <taxon>Erwiniaceae</taxon>
        <taxon>Pantoea</taxon>
    </lineage>
</organism>
<proteinExistence type="predicted"/>
<evidence type="ECO:0000313" key="2">
    <source>
        <dbReference type="Proteomes" id="UP000281332"/>
    </source>
</evidence>
<dbReference type="EMBL" id="RMVG01000021">
    <property type="protein sequence ID" value="RPD94619.1"/>
    <property type="molecule type" value="Genomic_DNA"/>
</dbReference>
<name>A0A3N4NSR6_9GAMM</name>
<keyword evidence="1" id="KW-0489">Methyltransferase</keyword>
<comment type="caution">
    <text evidence="1">The sequence shown here is derived from an EMBL/GenBank/DDBJ whole genome shotgun (WGS) entry which is preliminary data.</text>
</comment>
<dbReference type="Proteomes" id="UP000281332">
    <property type="component" value="Unassembled WGS sequence"/>
</dbReference>
<accession>A0A3N4NSR6</accession>
<dbReference type="AlphaFoldDB" id="A0A3N4NSR6"/>
<dbReference type="GO" id="GO:0032259">
    <property type="term" value="P:methylation"/>
    <property type="evidence" value="ECO:0007669"/>
    <property type="project" value="UniProtKB-KW"/>
</dbReference>
<dbReference type="PRINTS" id="PR00507">
    <property type="entry name" value="N12N6MTFRASE"/>
</dbReference>
<dbReference type="CDD" id="cd02440">
    <property type="entry name" value="AdoMet_MTases"/>
    <property type="match status" value="1"/>
</dbReference>
<feature type="non-terminal residue" evidence="1">
    <location>
        <position position="176"/>
    </location>
</feature>
<evidence type="ECO:0000313" key="1">
    <source>
        <dbReference type="EMBL" id="RPD94619.1"/>
    </source>
</evidence>
<reference evidence="1 2" key="1">
    <citation type="submission" date="2018-11" db="EMBL/GenBank/DDBJ databases">
        <title>Whole genome sequencing of Pantoea sp. RIT388.</title>
        <authorList>
            <person name="Gan H.M."/>
            <person name="Hudson A.O."/>
        </authorList>
    </citation>
    <scope>NUCLEOTIDE SEQUENCE [LARGE SCALE GENOMIC DNA]</scope>
    <source>
        <strain evidence="1 2">RIT388</strain>
    </source>
</reference>
<dbReference type="SUPFAM" id="SSF53335">
    <property type="entry name" value="S-adenosyl-L-methionine-dependent methyltransferases"/>
    <property type="match status" value="1"/>
</dbReference>
<protein>
    <submittedName>
        <fullName evidence="1">SAM-dependent methyltransferase</fullName>
    </submittedName>
</protein>
<sequence length="176" mass="19125">MNQHLDAADGIRRKVAPRTARKHKAEFGQFMTPASVARFMASLFPPSTQQVCRLLDAGAGVGALSSAFLDRWVSGGFSFESVEATAYEIDTNLLSHLAQQLNKYEHVMPRIIAGDYIEQATADGLHVRGYTHAILNPPYKKINSISAHRLALRSVGIETVNLYSAFVALAVGEAAP</sequence>
<keyword evidence="2" id="KW-1185">Reference proteome</keyword>